<organism evidence="1 2">
    <name type="scientific">Arachis hypogaea</name>
    <name type="common">Peanut</name>
    <dbReference type="NCBI Taxonomy" id="3818"/>
    <lineage>
        <taxon>Eukaryota</taxon>
        <taxon>Viridiplantae</taxon>
        <taxon>Streptophyta</taxon>
        <taxon>Embryophyta</taxon>
        <taxon>Tracheophyta</taxon>
        <taxon>Spermatophyta</taxon>
        <taxon>Magnoliopsida</taxon>
        <taxon>eudicotyledons</taxon>
        <taxon>Gunneridae</taxon>
        <taxon>Pentapetalae</taxon>
        <taxon>rosids</taxon>
        <taxon>fabids</taxon>
        <taxon>Fabales</taxon>
        <taxon>Fabaceae</taxon>
        <taxon>Papilionoideae</taxon>
        <taxon>50 kb inversion clade</taxon>
        <taxon>dalbergioids sensu lato</taxon>
        <taxon>Dalbergieae</taxon>
        <taxon>Pterocarpus clade</taxon>
        <taxon>Arachis</taxon>
    </lineage>
</organism>
<proteinExistence type="predicted"/>
<evidence type="ECO:0000313" key="2">
    <source>
        <dbReference type="Proteomes" id="UP000289738"/>
    </source>
</evidence>
<dbReference type="Proteomes" id="UP000289738">
    <property type="component" value="Chromosome A02"/>
</dbReference>
<sequence length="146" mass="16871">MSKVAYEISNIEHVPKLLSKKEDLSLVNKHKRMLGQLWGTLEALRCFSLNNVFLLIAECTTKVAGIEARVKNGYYIGHGLSSVKEDISRICRDAIKYYYYDWRHFNEAKNRGDANDMNRMITLFIQLATLLEENSISVHDRDVLMT</sequence>
<protein>
    <submittedName>
        <fullName evidence="1">Uncharacterized protein</fullName>
    </submittedName>
</protein>
<dbReference type="AlphaFoldDB" id="A0A445EG27"/>
<reference evidence="1 2" key="1">
    <citation type="submission" date="2019-01" db="EMBL/GenBank/DDBJ databases">
        <title>Sequencing of cultivated peanut Arachis hypogaea provides insights into genome evolution and oil improvement.</title>
        <authorList>
            <person name="Chen X."/>
        </authorList>
    </citation>
    <scope>NUCLEOTIDE SEQUENCE [LARGE SCALE GENOMIC DNA]</scope>
    <source>
        <strain evidence="2">cv. Fuhuasheng</strain>
        <tissue evidence="1">Leaves</tissue>
    </source>
</reference>
<keyword evidence="2" id="KW-1185">Reference proteome</keyword>
<accession>A0A445EG27</accession>
<dbReference type="EMBL" id="SDMP01000002">
    <property type="protein sequence ID" value="RYR74361.1"/>
    <property type="molecule type" value="Genomic_DNA"/>
</dbReference>
<comment type="caution">
    <text evidence="1">The sequence shown here is derived from an EMBL/GenBank/DDBJ whole genome shotgun (WGS) entry which is preliminary data.</text>
</comment>
<gene>
    <name evidence="1" type="ORF">Ahy_A02g009046</name>
</gene>
<dbReference type="PANTHER" id="PTHR46655">
    <property type="entry name" value="HISTONE-LYSINE N-METHYLTRANSFERASE ATXR3"/>
    <property type="match status" value="1"/>
</dbReference>
<dbReference type="PANTHER" id="PTHR46655:SF1">
    <property type="entry name" value="HISTONE-LYSINE N-METHYLTRANSFERASE ATXR3"/>
    <property type="match status" value="1"/>
</dbReference>
<dbReference type="STRING" id="3818.A0A445EG27"/>
<name>A0A445EG27_ARAHY</name>
<evidence type="ECO:0000313" key="1">
    <source>
        <dbReference type="EMBL" id="RYR74361.1"/>
    </source>
</evidence>